<dbReference type="Pfam" id="PF01757">
    <property type="entry name" value="Acyl_transf_3"/>
    <property type="match status" value="1"/>
</dbReference>
<accession>A0ABT2HIN3</accession>
<keyword evidence="1" id="KW-0472">Membrane</keyword>
<keyword evidence="4" id="KW-1185">Reference proteome</keyword>
<evidence type="ECO:0000313" key="3">
    <source>
        <dbReference type="EMBL" id="MCS6523135.1"/>
    </source>
</evidence>
<dbReference type="InterPro" id="IPR002656">
    <property type="entry name" value="Acyl_transf_3_dom"/>
</dbReference>
<evidence type="ECO:0000256" key="1">
    <source>
        <dbReference type="SAM" id="Phobius"/>
    </source>
</evidence>
<keyword evidence="3" id="KW-0012">Acyltransferase</keyword>
<comment type="caution">
    <text evidence="3">The sequence shown here is derived from an EMBL/GenBank/DDBJ whole genome shotgun (WGS) entry which is preliminary data.</text>
</comment>
<feature type="transmembrane region" description="Helical" evidence="1">
    <location>
        <begin position="302"/>
        <end position="322"/>
    </location>
</feature>
<feature type="transmembrane region" description="Helical" evidence="1">
    <location>
        <begin position="122"/>
        <end position="138"/>
    </location>
</feature>
<dbReference type="RefSeq" id="WP_141860134.1">
    <property type="nucleotide sequence ID" value="NZ_BMNV01000007.1"/>
</dbReference>
<evidence type="ECO:0000259" key="2">
    <source>
        <dbReference type="Pfam" id="PF01757"/>
    </source>
</evidence>
<feature type="transmembrane region" description="Helical" evidence="1">
    <location>
        <begin position="145"/>
        <end position="162"/>
    </location>
</feature>
<feature type="transmembrane region" description="Helical" evidence="1">
    <location>
        <begin position="35"/>
        <end position="54"/>
    </location>
</feature>
<dbReference type="PANTHER" id="PTHR37312:SF1">
    <property type="entry name" value="MEMBRANE-BOUND ACYLTRANSFERASE YKRP-RELATED"/>
    <property type="match status" value="1"/>
</dbReference>
<dbReference type="GeneID" id="95322902"/>
<keyword evidence="3" id="KW-0808">Transferase</keyword>
<keyword evidence="1" id="KW-0812">Transmembrane</keyword>
<dbReference type="Proteomes" id="UP001652264">
    <property type="component" value="Unassembled WGS sequence"/>
</dbReference>
<feature type="domain" description="Acyltransferase 3" evidence="2">
    <location>
        <begin position="4"/>
        <end position="317"/>
    </location>
</feature>
<name>A0ABT2HIN3_9MICO</name>
<proteinExistence type="predicted"/>
<feature type="transmembrane region" description="Helical" evidence="1">
    <location>
        <begin position="270"/>
        <end position="290"/>
    </location>
</feature>
<reference evidence="3 4" key="1">
    <citation type="submission" date="2022-08" db="EMBL/GenBank/DDBJ databases">
        <title>Taxonomy of Curtobacterium flaccumfaciens.</title>
        <authorList>
            <person name="Osdaghi E."/>
            <person name="Taghavi S.M."/>
            <person name="Hamidizade M."/>
            <person name="Abachi H."/>
            <person name="Fazliarab A."/>
            <person name="Baeyen S."/>
            <person name="Portier P."/>
            <person name="Van Vaerenbergh J."/>
            <person name="Jacques M.-A."/>
        </authorList>
    </citation>
    <scope>NUCLEOTIDE SEQUENCE [LARGE SCALE GENOMIC DNA]</scope>
    <source>
        <strain evidence="3 4">LMG8786T</strain>
    </source>
</reference>
<dbReference type="InterPro" id="IPR052734">
    <property type="entry name" value="Nod_factor_acetyltransferase"/>
</dbReference>
<dbReference type="GO" id="GO:0016746">
    <property type="term" value="F:acyltransferase activity"/>
    <property type="evidence" value="ECO:0007669"/>
    <property type="project" value="UniProtKB-KW"/>
</dbReference>
<feature type="transmembrane region" description="Helical" evidence="1">
    <location>
        <begin position="230"/>
        <end position="250"/>
    </location>
</feature>
<feature type="transmembrane region" description="Helical" evidence="1">
    <location>
        <begin position="66"/>
        <end position="83"/>
    </location>
</feature>
<evidence type="ECO:0000313" key="4">
    <source>
        <dbReference type="Proteomes" id="UP001652264"/>
    </source>
</evidence>
<dbReference type="PANTHER" id="PTHR37312">
    <property type="entry name" value="MEMBRANE-BOUND ACYLTRANSFERASE YKRP-RELATED"/>
    <property type="match status" value="1"/>
</dbReference>
<gene>
    <name evidence="3" type="ORF">NYQ28_11215</name>
</gene>
<organism evidence="3 4">
    <name type="scientific">Curtobacterium citreum</name>
    <dbReference type="NCBI Taxonomy" id="2036"/>
    <lineage>
        <taxon>Bacteria</taxon>
        <taxon>Bacillati</taxon>
        <taxon>Actinomycetota</taxon>
        <taxon>Actinomycetes</taxon>
        <taxon>Micrococcales</taxon>
        <taxon>Microbacteriaceae</taxon>
        <taxon>Curtobacterium</taxon>
    </lineage>
</organism>
<sequence>MRVGWLDTAKGLAIAGIVLIHATSWSPSPSPEATWLLQRFLASLPVFFLVSGIVSGRSLTDPAATVRTLAARVLPLCYLYTLWQPVVLGYRVLRDVTAGTSVDLVGELLRVAASPIRPNGEIWYLWALALHLVVIWATRRLPTAAVLIPTFVMCAALIGWGRTALGDDTWHVLGPGLQGLPLYLFFTVVGARAASPIVARVERTGPTTSVCALVLWAVLGELHARLGGVAQPAVGVVQTMVGTVAVLLAARTATRYAWATPISALGRWSVVPYLTHTAIIGVTLAAALWSGAMPLLVAHPTLTVAGLTILGTTFGLVAFVPLRNTPVAFAFRLPSRRRVQA</sequence>
<keyword evidence="1" id="KW-1133">Transmembrane helix</keyword>
<protein>
    <submittedName>
        <fullName evidence="3">Acyltransferase</fullName>
    </submittedName>
</protein>
<dbReference type="EMBL" id="JANVAD010000005">
    <property type="protein sequence ID" value="MCS6523135.1"/>
    <property type="molecule type" value="Genomic_DNA"/>
</dbReference>